<feature type="domain" description="Cartilage intermediate layer protein 1/2 C-terminal" evidence="2">
    <location>
        <begin position="1"/>
        <end position="58"/>
    </location>
</feature>
<dbReference type="Pfam" id="PF23599">
    <property type="entry name" value="CILP_C"/>
    <property type="match status" value="1"/>
</dbReference>
<evidence type="ECO:0000259" key="2">
    <source>
        <dbReference type="Pfam" id="PF23599"/>
    </source>
</evidence>
<dbReference type="STRING" id="10029.G3H464"/>
<reference evidence="4" key="1">
    <citation type="journal article" date="2011" name="Nat. Biotechnol.">
        <title>The genomic sequence of the Chinese hamster ovary (CHO)-K1 cell line.</title>
        <authorList>
            <person name="Xu X."/>
            <person name="Nagarajan H."/>
            <person name="Lewis N.E."/>
            <person name="Pan S."/>
            <person name="Cai Z."/>
            <person name="Liu X."/>
            <person name="Chen W."/>
            <person name="Xie M."/>
            <person name="Wang W."/>
            <person name="Hammond S."/>
            <person name="Andersen M.R."/>
            <person name="Neff N."/>
            <person name="Passarelli B."/>
            <person name="Koh W."/>
            <person name="Fan H.C."/>
            <person name="Wang J."/>
            <person name="Gui Y."/>
            <person name="Lee K.H."/>
            <person name="Betenbaugh M.J."/>
            <person name="Quake S.R."/>
            <person name="Famili I."/>
            <person name="Palsson B.O."/>
            <person name="Wang J."/>
        </authorList>
    </citation>
    <scope>NUCLEOTIDE SEQUENCE [LARGE SCALE GENOMIC DNA]</scope>
    <source>
        <strain evidence="4">CHO K1 cell line</strain>
    </source>
</reference>
<feature type="compositionally biased region" description="Basic and acidic residues" evidence="1">
    <location>
        <begin position="80"/>
        <end position="93"/>
    </location>
</feature>
<gene>
    <name evidence="3" type="ORF">I79_005064</name>
</gene>
<dbReference type="EMBL" id="JH000137">
    <property type="protein sequence ID" value="EGV97406.1"/>
    <property type="molecule type" value="Genomic_DNA"/>
</dbReference>
<dbReference type="InterPro" id="IPR039675">
    <property type="entry name" value="CILP1/CILP2"/>
</dbReference>
<dbReference type="AlphaFoldDB" id="G3H464"/>
<dbReference type="InterPro" id="IPR056258">
    <property type="entry name" value="CILP-1/2_C"/>
</dbReference>
<organism evidence="3 4">
    <name type="scientific">Cricetulus griseus</name>
    <name type="common">Chinese hamster</name>
    <name type="synonym">Cricetulus barabensis griseus</name>
    <dbReference type="NCBI Taxonomy" id="10029"/>
    <lineage>
        <taxon>Eukaryota</taxon>
        <taxon>Metazoa</taxon>
        <taxon>Chordata</taxon>
        <taxon>Craniata</taxon>
        <taxon>Vertebrata</taxon>
        <taxon>Euteleostomi</taxon>
        <taxon>Mammalia</taxon>
        <taxon>Eutheria</taxon>
        <taxon>Euarchontoglires</taxon>
        <taxon>Glires</taxon>
        <taxon>Rodentia</taxon>
        <taxon>Myomorpha</taxon>
        <taxon>Muroidea</taxon>
        <taxon>Cricetidae</taxon>
        <taxon>Cricetinae</taxon>
        <taxon>Cricetulus</taxon>
    </lineage>
</organism>
<evidence type="ECO:0000313" key="4">
    <source>
        <dbReference type="Proteomes" id="UP000001075"/>
    </source>
</evidence>
<sequence>MLAPLDALGHNYGVYTVTDQSPRLAKEIAIGRCFDGSSDGFSREMKADAGTAVTFQCREPRARPSLFQRLLENPESALGDIRREMGQANRDSRLAQTQAGNTDPFGLPPGQ</sequence>
<accession>G3H464</accession>
<name>G3H464_CRIGR</name>
<feature type="region of interest" description="Disordered" evidence="1">
    <location>
        <begin position="77"/>
        <end position="111"/>
    </location>
</feature>
<evidence type="ECO:0000256" key="1">
    <source>
        <dbReference type="SAM" id="MobiDB-lite"/>
    </source>
</evidence>
<dbReference type="PANTHER" id="PTHR15031:SF0">
    <property type="entry name" value="CARTILAGE INTERMEDIATE LAYER PROTEIN 2"/>
    <property type="match status" value="1"/>
</dbReference>
<dbReference type="Proteomes" id="UP000001075">
    <property type="component" value="Unassembled WGS sequence"/>
</dbReference>
<protein>
    <submittedName>
        <fullName evidence="3">Cartilage intermediate layer protein 2</fullName>
    </submittedName>
</protein>
<dbReference type="GO" id="GO:0005615">
    <property type="term" value="C:extracellular space"/>
    <property type="evidence" value="ECO:0007669"/>
    <property type="project" value="TreeGrafter"/>
</dbReference>
<dbReference type="PANTHER" id="PTHR15031">
    <property type="entry name" value="CARTILAGE INTERMEDIATE LAYER PROTEIN CLIP"/>
    <property type="match status" value="1"/>
</dbReference>
<proteinExistence type="predicted"/>
<evidence type="ECO:0000313" key="3">
    <source>
        <dbReference type="EMBL" id="EGV97406.1"/>
    </source>
</evidence>
<dbReference type="InParanoid" id="G3H464"/>